<evidence type="ECO:0000313" key="3">
    <source>
        <dbReference type="EMBL" id="PQA56191.1"/>
    </source>
</evidence>
<accession>A0A2S7IIN8</accession>
<dbReference type="Proteomes" id="UP000239590">
    <property type="component" value="Unassembled WGS sequence"/>
</dbReference>
<keyword evidence="4" id="KW-1185">Reference proteome</keyword>
<reference evidence="4" key="1">
    <citation type="submission" date="2018-02" db="EMBL/GenBank/DDBJ databases">
        <title>Genome sequencing of Solimonas sp. HR-BB.</title>
        <authorList>
            <person name="Lee Y."/>
            <person name="Jeon C.O."/>
        </authorList>
    </citation>
    <scope>NUCLEOTIDE SEQUENCE [LARGE SCALE GENOMIC DNA]</scope>
    <source>
        <strain evidence="4">HR-U</strain>
    </source>
</reference>
<protein>
    <submittedName>
        <fullName evidence="3">DNA-directed RNA polymerase subunit omega</fullName>
    </submittedName>
</protein>
<gene>
    <name evidence="3" type="ORF">C5O19_17735</name>
</gene>
<dbReference type="Pfam" id="PF01192">
    <property type="entry name" value="RNA_pol_Rpb6"/>
    <property type="match status" value="1"/>
</dbReference>
<name>A0A2S7IIN8_9BACT</name>
<evidence type="ECO:0000256" key="1">
    <source>
        <dbReference type="ARBA" id="ARBA00022478"/>
    </source>
</evidence>
<keyword evidence="2" id="KW-0804">Transcription</keyword>
<dbReference type="GO" id="GO:0003677">
    <property type="term" value="F:DNA binding"/>
    <property type="evidence" value="ECO:0007669"/>
    <property type="project" value="InterPro"/>
</dbReference>
<dbReference type="GO" id="GO:0006351">
    <property type="term" value="P:DNA-templated transcription"/>
    <property type="evidence" value="ECO:0007669"/>
    <property type="project" value="InterPro"/>
</dbReference>
<dbReference type="EMBL" id="PTRA01000003">
    <property type="protein sequence ID" value="PQA56191.1"/>
    <property type="molecule type" value="Genomic_DNA"/>
</dbReference>
<sequence>MPANPSIVTRDTDKLAAKTNGNIYEAVAIMASRAKQLSVKQKEELNQKLSEFASTVDNLEEIFENREQIEISKHYERQPKPASLAIEEYIEERVNWRYRSELPSED</sequence>
<dbReference type="GO" id="GO:0000428">
    <property type="term" value="C:DNA-directed RNA polymerase complex"/>
    <property type="evidence" value="ECO:0007669"/>
    <property type="project" value="UniProtKB-KW"/>
</dbReference>
<comment type="caution">
    <text evidence="3">The sequence shown here is derived from an EMBL/GenBank/DDBJ whole genome shotgun (WGS) entry which is preliminary data.</text>
</comment>
<evidence type="ECO:0000313" key="4">
    <source>
        <dbReference type="Proteomes" id="UP000239590"/>
    </source>
</evidence>
<dbReference type="RefSeq" id="WP_094815014.1">
    <property type="nucleotide sequence ID" value="NZ_PTRA01000003.1"/>
</dbReference>
<keyword evidence="1 3" id="KW-0240">DNA-directed RNA polymerase</keyword>
<dbReference type="OrthoDB" id="9429628at2"/>
<dbReference type="InterPro" id="IPR006110">
    <property type="entry name" value="Pol_omega/Rpo6/RPB6"/>
</dbReference>
<organism evidence="3 4">
    <name type="scientific">Siphonobacter curvatus</name>
    <dbReference type="NCBI Taxonomy" id="2094562"/>
    <lineage>
        <taxon>Bacteria</taxon>
        <taxon>Pseudomonadati</taxon>
        <taxon>Bacteroidota</taxon>
        <taxon>Cytophagia</taxon>
        <taxon>Cytophagales</taxon>
        <taxon>Cytophagaceae</taxon>
        <taxon>Siphonobacter</taxon>
    </lineage>
</organism>
<dbReference type="SMART" id="SM01409">
    <property type="entry name" value="RNA_pol_Rpb6"/>
    <property type="match status" value="1"/>
</dbReference>
<dbReference type="AlphaFoldDB" id="A0A2S7IIN8"/>
<evidence type="ECO:0000256" key="2">
    <source>
        <dbReference type="ARBA" id="ARBA00023163"/>
    </source>
</evidence>
<proteinExistence type="predicted"/>
<dbReference type="GO" id="GO:0003899">
    <property type="term" value="F:DNA-directed RNA polymerase activity"/>
    <property type="evidence" value="ECO:0007669"/>
    <property type="project" value="InterPro"/>
</dbReference>